<name>A0A1X7LAZ9_9BACT</name>
<accession>A0A1X7LAZ9</accession>
<sequence length="397" mass="45276">MQSPLPIINLKKGKEKSLERFHPWIFSGAIHPVPQDVKEGDFVEIHTQDKRFIGIGYFQVGSIAVRMLTFQKEEINQDFWKRKLQSAIELRMTANLWNSTETNVFRLVHGEGDGFPGLIVDYYDGCVVFQAHTVGMYKIKEVFLEALKDLLEEQLKSVYDKSNHTLPFKAELETTDGFVYGEEKEEWLVKEYGNTFNINVVTGQKTGFFIDQRENRKLLEQYSKGKKVCNTFCYSGGFSIFALEAGADLVHSVDSSQGAMILTDQNVKLNFPDAKNHQSYTADVFNFLNDMPDEYDVIVLDPPAFAKHRKVLKNGLQGYRTINEKAMKNMKSGGVLFTFSCSQVVNQEQFRTVIFSAAARAGRQVQILHQLHQPADHPINIFHPEGEYLKGLVLRIV</sequence>
<dbReference type="PANTHER" id="PTHR42873">
    <property type="entry name" value="RIBOSOMAL RNA LARGE SUBUNIT METHYLTRANSFERASE"/>
    <property type="match status" value="1"/>
</dbReference>
<dbReference type="Proteomes" id="UP000193804">
    <property type="component" value="Unassembled WGS sequence"/>
</dbReference>
<dbReference type="AlphaFoldDB" id="A0A1X7LAZ9"/>
<dbReference type="GO" id="GO:0003723">
    <property type="term" value="F:RNA binding"/>
    <property type="evidence" value="ECO:0007669"/>
    <property type="project" value="UniProtKB-KW"/>
</dbReference>
<dbReference type="Gene3D" id="2.30.130.10">
    <property type="entry name" value="PUA domain"/>
    <property type="match status" value="1"/>
</dbReference>
<dbReference type="GO" id="GO:0032259">
    <property type="term" value="P:methylation"/>
    <property type="evidence" value="ECO:0007669"/>
    <property type="project" value="UniProtKB-KW"/>
</dbReference>
<evidence type="ECO:0000313" key="10">
    <source>
        <dbReference type="EMBL" id="SMG50329.1"/>
    </source>
</evidence>
<comment type="similarity">
    <text evidence="8">Belongs to the methyltransferase superfamily. RlmI family.</text>
</comment>
<dbReference type="SUPFAM" id="SSF53335">
    <property type="entry name" value="S-adenosyl-L-methionine-dependent methyltransferases"/>
    <property type="match status" value="1"/>
</dbReference>
<evidence type="ECO:0000256" key="4">
    <source>
        <dbReference type="ARBA" id="ARBA00022603"/>
    </source>
</evidence>
<evidence type="ECO:0000256" key="6">
    <source>
        <dbReference type="ARBA" id="ARBA00022691"/>
    </source>
</evidence>
<keyword evidence="2" id="KW-0963">Cytoplasm</keyword>
<dbReference type="InterPro" id="IPR041532">
    <property type="entry name" value="RlmI-like_PUA"/>
</dbReference>
<dbReference type="InterPro" id="IPR015947">
    <property type="entry name" value="PUA-like_sf"/>
</dbReference>
<evidence type="ECO:0000256" key="7">
    <source>
        <dbReference type="ARBA" id="ARBA00022884"/>
    </source>
</evidence>
<dbReference type="GO" id="GO:0005737">
    <property type="term" value="C:cytoplasm"/>
    <property type="evidence" value="ECO:0007669"/>
    <property type="project" value="UniProtKB-SubCell"/>
</dbReference>
<dbReference type="Pfam" id="PF10672">
    <property type="entry name" value="Methyltrans_SAM"/>
    <property type="match status" value="1"/>
</dbReference>
<evidence type="ECO:0000256" key="3">
    <source>
        <dbReference type="ARBA" id="ARBA00022552"/>
    </source>
</evidence>
<dbReference type="Pfam" id="PF17785">
    <property type="entry name" value="PUA_3"/>
    <property type="match status" value="1"/>
</dbReference>
<keyword evidence="11" id="KW-1185">Reference proteome</keyword>
<organism evidence="10 11">
    <name type="scientific">Marivirga sericea</name>
    <dbReference type="NCBI Taxonomy" id="1028"/>
    <lineage>
        <taxon>Bacteria</taxon>
        <taxon>Pseudomonadati</taxon>
        <taxon>Bacteroidota</taxon>
        <taxon>Cytophagia</taxon>
        <taxon>Cytophagales</taxon>
        <taxon>Marivirgaceae</taxon>
        <taxon>Marivirga</taxon>
    </lineage>
</organism>
<evidence type="ECO:0000313" key="11">
    <source>
        <dbReference type="Proteomes" id="UP000193804"/>
    </source>
</evidence>
<evidence type="ECO:0000256" key="2">
    <source>
        <dbReference type="ARBA" id="ARBA00022490"/>
    </source>
</evidence>
<dbReference type="InterPro" id="IPR036974">
    <property type="entry name" value="PUA_sf"/>
</dbReference>
<dbReference type="PROSITE" id="PS50890">
    <property type="entry name" value="PUA"/>
    <property type="match status" value="1"/>
</dbReference>
<keyword evidence="6" id="KW-0949">S-adenosyl-L-methionine</keyword>
<dbReference type="InterPro" id="IPR002478">
    <property type="entry name" value="PUA"/>
</dbReference>
<keyword evidence="4 10" id="KW-0489">Methyltransferase</keyword>
<dbReference type="PANTHER" id="PTHR42873:SF1">
    <property type="entry name" value="S-ADENOSYLMETHIONINE-DEPENDENT METHYLTRANSFERASE DOMAIN-CONTAINING PROTEIN"/>
    <property type="match status" value="1"/>
</dbReference>
<comment type="subcellular location">
    <subcellularLocation>
        <location evidence="1">Cytoplasm</location>
    </subcellularLocation>
</comment>
<dbReference type="CDD" id="cd11572">
    <property type="entry name" value="RlmI_M_like"/>
    <property type="match status" value="1"/>
</dbReference>
<evidence type="ECO:0000256" key="8">
    <source>
        <dbReference type="ARBA" id="ARBA00038091"/>
    </source>
</evidence>
<dbReference type="InterPro" id="IPR029063">
    <property type="entry name" value="SAM-dependent_MTases_sf"/>
</dbReference>
<dbReference type="CDD" id="cd02440">
    <property type="entry name" value="AdoMet_MTases"/>
    <property type="match status" value="1"/>
</dbReference>
<dbReference type="CDD" id="cd21153">
    <property type="entry name" value="PUA_RlmI"/>
    <property type="match status" value="1"/>
</dbReference>
<proteinExistence type="inferred from homology"/>
<evidence type="ECO:0000256" key="5">
    <source>
        <dbReference type="ARBA" id="ARBA00022679"/>
    </source>
</evidence>
<dbReference type="Gene3D" id="3.40.50.150">
    <property type="entry name" value="Vaccinia Virus protein VP39"/>
    <property type="match status" value="1"/>
</dbReference>
<gene>
    <name evidence="10" type="ORF">SAMN05661096_03655</name>
</gene>
<dbReference type="Gene3D" id="3.30.750.80">
    <property type="entry name" value="RNA methyltransferase domain (HRMD) like"/>
    <property type="match status" value="1"/>
</dbReference>
<dbReference type="SUPFAM" id="SSF88697">
    <property type="entry name" value="PUA domain-like"/>
    <property type="match status" value="1"/>
</dbReference>
<keyword evidence="7" id="KW-0694">RNA-binding</keyword>
<feature type="domain" description="PUA" evidence="9">
    <location>
        <begin position="6"/>
        <end position="89"/>
    </location>
</feature>
<dbReference type="GO" id="GO:0006364">
    <property type="term" value="P:rRNA processing"/>
    <property type="evidence" value="ECO:0007669"/>
    <property type="project" value="UniProtKB-KW"/>
</dbReference>
<dbReference type="OrthoDB" id="9805492at2"/>
<keyword evidence="3" id="KW-0698">rRNA processing</keyword>
<dbReference type="SMART" id="SM00359">
    <property type="entry name" value="PUA"/>
    <property type="match status" value="1"/>
</dbReference>
<evidence type="ECO:0000256" key="1">
    <source>
        <dbReference type="ARBA" id="ARBA00004496"/>
    </source>
</evidence>
<dbReference type="RefSeq" id="WP_085518784.1">
    <property type="nucleotide sequence ID" value="NZ_FXAW01000009.1"/>
</dbReference>
<dbReference type="STRING" id="1028.SAMN05661096_03655"/>
<keyword evidence="5 10" id="KW-0808">Transferase</keyword>
<evidence type="ECO:0000259" key="9">
    <source>
        <dbReference type="SMART" id="SM00359"/>
    </source>
</evidence>
<dbReference type="EMBL" id="FXAW01000009">
    <property type="protein sequence ID" value="SMG50329.1"/>
    <property type="molecule type" value="Genomic_DNA"/>
</dbReference>
<protein>
    <submittedName>
        <fullName evidence="10">23S rRNA (Cytosine1962-C5)-methyltransferase</fullName>
    </submittedName>
</protein>
<dbReference type="InterPro" id="IPR019614">
    <property type="entry name" value="SAM-dep_methyl-trfase"/>
</dbReference>
<dbReference type="GO" id="GO:0008168">
    <property type="term" value="F:methyltransferase activity"/>
    <property type="evidence" value="ECO:0007669"/>
    <property type="project" value="UniProtKB-KW"/>
</dbReference>
<reference evidence="11" key="1">
    <citation type="submission" date="2017-04" db="EMBL/GenBank/DDBJ databases">
        <authorList>
            <person name="Varghese N."/>
            <person name="Submissions S."/>
        </authorList>
    </citation>
    <scope>NUCLEOTIDE SEQUENCE [LARGE SCALE GENOMIC DNA]</scope>
    <source>
        <strain evidence="11">DSM 4125</strain>
    </source>
</reference>